<sequence length="260" mass="29716">MDLGTPVKNASPPDSKDTNCDLTPAMRAKIERNRQRALMLRQSRLASRPLTGDGGGSSAKLTKTIDSGGGFFIDEEEGQEEQKAKKVVHLPAPVIEADYLLCDDCDKPFMDSYLSNSFDLAVCDSCRDNEVKHKLISRTEAKQLYLLKDCDLDKREPVLRFVLRKNPHNPRWGDMKLYLKLQHTSKSINAWLHQKKINVLEWPSQSPDLNPIEHLWGDLKRAVHRRCPRNLTDLERFCKEEWANIATSRCAMLIDSYPVL</sequence>
<accession>A0AAY5K1E7</accession>
<evidence type="ECO:0000259" key="10">
    <source>
        <dbReference type="Pfam" id="PF05181"/>
    </source>
</evidence>
<keyword evidence="6" id="KW-0862">Zinc</keyword>
<keyword evidence="4" id="KW-0227">DNA damage</keyword>
<dbReference type="SUPFAM" id="SSF57716">
    <property type="entry name" value="Glucocorticoid receptor-like (DNA-binding domain)"/>
    <property type="match status" value="1"/>
</dbReference>
<proteinExistence type="inferred from homology"/>
<dbReference type="GO" id="GO:0000110">
    <property type="term" value="C:nucleotide-excision repair factor 1 complex"/>
    <property type="evidence" value="ECO:0007669"/>
    <property type="project" value="TreeGrafter"/>
</dbReference>
<evidence type="ECO:0000256" key="6">
    <source>
        <dbReference type="ARBA" id="ARBA00022833"/>
    </source>
</evidence>
<feature type="domain" description="Tc1-like transposase DDE" evidence="11">
    <location>
        <begin position="183"/>
        <end position="234"/>
    </location>
</feature>
<evidence type="ECO:0000256" key="9">
    <source>
        <dbReference type="ARBA" id="ARBA00023242"/>
    </source>
</evidence>
<dbReference type="InterPro" id="IPR000465">
    <property type="entry name" value="XPA/RAD14"/>
</dbReference>
<reference evidence="12 13" key="1">
    <citation type="submission" date="2020-02" db="EMBL/GenBank/DDBJ databases">
        <title>Esox lucius (northern pike) genome, fEsoLuc1, primary haplotype.</title>
        <authorList>
            <person name="Myers G."/>
            <person name="Karagic N."/>
            <person name="Meyer A."/>
            <person name="Pippel M."/>
            <person name="Reichard M."/>
            <person name="Winkler S."/>
            <person name="Tracey A."/>
            <person name="Sims Y."/>
            <person name="Howe K."/>
            <person name="Rhie A."/>
            <person name="Formenti G."/>
            <person name="Durbin R."/>
            <person name="Fedrigo O."/>
            <person name="Jarvis E.D."/>
        </authorList>
    </citation>
    <scope>NUCLEOTIDE SEQUENCE [LARGE SCALE GENOMIC DNA]</scope>
</reference>
<reference evidence="12" key="3">
    <citation type="submission" date="2025-09" db="UniProtKB">
        <authorList>
            <consortium name="Ensembl"/>
        </authorList>
    </citation>
    <scope>IDENTIFICATION</scope>
</reference>
<evidence type="ECO:0008006" key="14">
    <source>
        <dbReference type="Google" id="ProtNLM"/>
    </source>
</evidence>
<dbReference type="PANTHER" id="PTHR10142">
    <property type="entry name" value="DNA REPAIR PROTEIN COMPLEMENTING XP-A CELLS"/>
    <property type="match status" value="1"/>
</dbReference>
<evidence type="ECO:0000313" key="13">
    <source>
        <dbReference type="Proteomes" id="UP000265140"/>
    </source>
</evidence>
<evidence type="ECO:0000256" key="7">
    <source>
        <dbReference type="ARBA" id="ARBA00023125"/>
    </source>
</evidence>
<feature type="domain" description="XPA C-terminal" evidence="10">
    <location>
        <begin position="132"/>
        <end position="182"/>
    </location>
</feature>
<dbReference type="PROSITE" id="PS00752">
    <property type="entry name" value="XPA_1"/>
    <property type="match status" value="1"/>
</dbReference>
<evidence type="ECO:0000259" key="11">
    <source>
        <dbReference type="Pfam" id="PF13358"/>
    </source>
</evidence>
<dbReference type="GO" id="GO:0006284">
    <property type="term" value="P:base-excision repair"/>
    <property type="evidence" value="ECO:0007669"/>
    <property type="project" value="TreeGrafter"/>
</dbReference>
<keyword evidence="5" id="KW-0863">Zinc-finger</keyword>
<dbReference type="InterPro" id="IPR022652">
    <property type="entry name" value="Znf_XPA_CS"/>
</dbReference>
<name>A0AAY5K1E7_ESOLU</name>
<dbReference type="Pfam" id="PF01286">
    <property type="entry name" value="XPA_N"/>
    <property type="match status" value="1"/>
</dbReference>
<dbReference type="GO" id="GO:0003684">
    <property type="term" value="F:damaged DNA binding"/>
    <property type="evidence" value="ECO:0007669"/>
    <property type="project" value="InterPro"/>
</dbReference>
<dbReference type="Pfam" id="PF05181">
    <property type="entry name" value="XPA_C"/>
    <property type="match status" value="1"/>
</dbReference>
<dbReference type="Proteomes" id="UP000265140">
    <property type="component" value="Chromosome 25"/>
</dbReference>
<dbReference type="InterPro" id="IPR037129">
    <property type="entry name" value="XPA_sf"/>
</dbReference>
<dbReference type="GO" id="GO:0070914">
    <property type="term" value="P:UV-damage excision repair"/>
    <property type="evidence" value="ECO:0007669"/>
    <property type="project" value="TreeGrafter"/>
</dbReference>
<protein>
    <recommendedName>
        <fullName evidence="14">XPA C-terminal domain-containing protein</fullName>
    </recommendedName>
</protein>
<dbReference type="InterPro" id="IPR022656">
    <property type="entry name" value="XPA_C"/>
</dbReference>
<dbReference type="CDD" id="cd21076">
    <property type="entry name" value="DBD_XPA"/>
    <property type="match status" value="1"/>
</dbReference>
<dbReference type="SUPFAM" id="SSF46955">
    <property type="entry name" value="Putative DNA-binding domain"/>
    <property type="match status" value="1"/>
</dbReference>
<reference evidence="12" key="2">
    <citation type="submission" date="2025-08" db="UniProtKB">
        <authorList>
            <consortium name="Ensembl"/>
        </authorList>
    </citation>
    <scope>IDENTIFICATION</scope>
</reference>
<dbReference type="AlphaFoldDB" id="A0AAY5K1E7"/>
<dbReference type="GO" id="GO:0008270">
    <property type="term" value="F:zinc ion binding"/>
    <property type="evidence" value="ECO:0007669"/>
    <property type="project" value="UniProtKB-KW"/>
</dbReference>
<keyword evidence="7" id="KW-0238">DNA-binding</keyword>
<dbReference type="Ensembl" id="ENSELUT00000089813.1">
    <property type="protein sequence ID" value="ENSELUP00000082636.1"/>
    <property type="gene ID" value="ENSELUG00000020005.3"/>
</dbReference>
<dbReference type="Gene3D" id="3.90.530.10">
    <property type="entry name" value="XPA C-terminal domain"/>
    <property type="match status" value="1"/>
</dbReference>
<keyword evidence="13" id="KW-1185">Reference proteome</keyword>
<evidence type="ECO:0000256" key="8">
    <source>
        <dbReference type="ARBA" id="ARBA00023204"/>
    </source>
</evidence>
<dbReference type="InterPro" id="IPR009061">
    <property type="entry name" value="DNA-bd_dom_put_sf"/>
</dbReference>
<gene>
    <name evidence="12" type="primary">XPA</name>
</gene>
<keyword evidence="8" id="KW-0234">DNA repair</keyword>
<evidence type="ECO:0000256" key="3">
    <source>
        <dbReference type="ARBA" id="ARBA00022723"/>
    </source>
</evidence>
<evidence type="ECO:0000313" key="12">
    <source>
        <dbReference type="Ensembl" id="ENSELUP00000082636.1"/>
    </source>
</evidence>
<organism evidence="12 13">
    <name type="scientific">Esox lucius</name>
    <name type="common">Northern pike</name>
    <dbReference type="NCBI Taxonomy" id="8010"/>
    <lineage>
        <taxon>Eukaryota</taxon>
        <taxon>Metazoa</taxon>
        <taxon>Chordata</taxon>
        <taxon>Craniata</taxon>
        <taxon>Vertebrata</taxon>
        <taxon>Euteleostomi</taxon>
        <taxon>Actinopterygii</taxon>
        <taxon>Neopterygii</taxon>
        <taxon>Teleostei</taxon>
        <taxon>Protacanthopterygii</taxon>
        <taxon>Esociformes</taxon>
        <taxon>Esocidae</taxon>
        <taxon>Esox</taxon>
    </lineage>
</organism>
<dbReference type="PANTHER" id="PTHR10142:SF0">
    <property type="entry name" value="DNA REPAIR PROTEIN COMPLEMENTING XP-A CELLS"/>
    <property type="match status" value="1"/>
</dbReference>
<evidence type="ECO:0000256" key="4">
    <source>
        <dbReference type="ARBA" id="ARBA00022763"/>
    </source>
</evidence>
<dbReference type="InterPro" id="IPR038717">
    <property type="entry name" value="Tc1-like_DDE_dom"/>
</dbReference>
<keyword evidence="9" id="KW-0539">Nucleus</keyword>
<dbReference type="Pfam" id="PF13358">
    <property type="entry name" value="DDE_3"/>
    <property type="match status" value="1"/>
</dbReference>
<comment type="subcellular location">
    <subcellularLocation>
        <location evidence="1">Nucleus</location>
    </subcellularLocation>
</comment>
<evidence type="ECO:0000256" key="1">
    <source>
        <dbReference type="ARBA" id="ARBA00004123"/>
    </source>
</evidence>
<evidence type="ECO:0000256" key="2">
    <source>
        <dbReference type="ARBA" id="ARBA00005548"/>
    </source>
</evidence>
<keyword evidence="3" id="KW-0479">Metal-binding</keyword>
<evidence type="ECO:0000256" key="5">
    <source>
        <dbReference type="ARBA" id="ARBA00022771"/>
    </source>
</evidence>
<dbReference type="GO" id="GO:0000715">
    <property type="term" value="P:nucleotide-excision repair, DNA damage recognition"/>
    <property type="evidence" value="ECO:0007669"/>
    <property type="project" value="TreeGrafter"/>
</dbReference>
<dbReference type="GO" id="GO:1901255">
    <property type="term" value="P:nucleotide-excision repair involved in interstrand cross-link repair"/>
    <property type="evidence" value="ECO:0007669"/>
    <property type="project" value="TreeGrafter"/>
</dbReference>
<comment type="similarity">
    <text evidence="2">Belongs to the XPA family.</text>
</comment>
<dbReference type="GeneTree" id="ENSGT00390000002721"/>
<dbReference type="NCBIfam" id="TIGR00598">
    <property type="entry name" value="rad14"/>
    <property type="match status" value="1"/>
</dbReference>